<feature type="transmembrane region" description="Helical" evidence="1">
    <location>
        <begin position="30"/>
        <end position="52"/>
    </location>
</feature>
<dbReference type="EMBL" id="MRCU01000003">
    <property type="protein sequence ID" value="RKK21994.1"/>
    <property type="molecule type" value="Genomic_DNA"/>
</dbReference>
<name>A0A3L6NS95_FUSOX</name>
<dbReference type="Proteomes" id="UP000270866">
    <property type="component" value="Chromosome 5"/>
</dbReference>
<comment type="caution">
    <text evidence="2">The sequence shown here is derived from an EMBL/GenBank/DDBJ whole genome shotgun (WGS) entry which is preliminary data.</text>
</comment>
<keyword evidence="1" id="KW-0812">Transmembrane</keyword>
<proteinExistence type="predicted"/>
<evidence type="ECO:0000256" key="1">
    <source>
        <dbReference type="SAM" id="Phobius"/>
    </source>
</evidence>
<keyword evidence="1" id="KW-1133">Transmembrane helix</keyword>
<dbReference type="AlphaFoldDB" id="A0A3L6NS95"/>
<keyword evidence="1" id="KW-0472">Membrane</keyword>
<accession>A0A3L6NS95</accession>
<reference evidence="2" key="1">
    <citation type="journal article" date="2018" name="Sci. Rep.">
        <title>Characterisation of pathogen-specific regions and novel effector candidates in Fusarium oxysporum f. sp. cepae.</title>
        <authorList>
            <person name="Armitage A.D."/>
            <person name="Taylor A."/>
            <person name="Sobczyk M.K."/>
            <person name="Baxter L."/>
            <person name="Greenfield B.P."/>
            <person name="Bates H.J."/>
            <person name="Wilson F."/>
            <person name="Jackson A.C."/>
            <person name="Ott S."/>
            <person name="Harrison R.J."/>
            <person name="Clarkson J.P."/>
        </authorList>
    </citation>
    <scope>NUCLEOTIDE SEQUENCE [LARGE SCALE GENOMIC DNA]</scope>
    <source>
        <strain evidence="2">FoC_Fus2</strain>
    </source>
</reference>
<protein>
    <submittedName>
        <fullName evidence="2">Uncharacterized protein</fullName>
    </submittedName>
</protein>
<gene>
    <name evidence="2" type="ORF">BFJ65_g4613</name>
</gene>
<sequence>MYTTIEGSSASTLAAKRALKPGIVGEIERMAYVVLFGTLHLLLHSSTIALNFDRHLAENRRNALDNSTRCSNRYPYSSFAESAFHSNRAPVGSIRCMAGMAQDDTEECMGESTSIWAWNMFAHRNEEARYCSDWAAFLCRTNTNYRLVRRSTLSYTQGNAMIGRRSPR</sequence>
<organism evidence="2">
    <name type="scientific">Fusarium oxysporum f. sp. cepae</name>
    <dbReference type="NCBI Taxonomy" id="396571"/>
    <lineage>
        <taxon>Eukaryota</taxon>
        <taxon>Fungi</taxon>
        <taxon>Dikarya</taxon>
        <taxon>Ascomycota</taxon>
        <taxon>Pezizomycotina</taxon>
        <taxon>Sordariomycetes</taxon>
        <taxon>Hypocreomycetidae</taxon>
        <taxon>Hypocreales</taxon>
        <taxon>Nectriaceae</taxon>
        <taxon>Fusarium</taxon>
        <taxon>Fusarium oxysporum species complex</taxon>
    </lineage>
</organism>
<evidence type="ECO:0000313" key="2">
    <source>
        <dbReference type="EMBL" id="RKK21994.1"/>
    </source>
</evidence>